<dbReference type="SUPFAM" id="SSF52540">
    <property type="entry name" value="P-loop containing nucleoside triphosphate hydrolases"/>
    <property type="match status" value="1"/>
</dbReference>
<dbReference type="FunFam" id="1.10.10.10:FF:000322">
    <property type="entry name" value="Probable disease resistance protein At1g63360"/>
    <property type="match status" value="1"/>
</dbReference>
<dbReference type="Gene3D" id="3.80.10.10">
    <property type="entry name" value="Ribonuclease Inhibitor"/>
    <property type="match status" value="1"/>
</dbReference>
<dbReference type="EMBL" id="LT934112">
    <property type="protein sequence ID" value="VAH12503.1"/>
    <property type="molecule type" value="Genomic_DNA"/>
</dbReference>
<proteinExistence type="predicted"/>
<dbReference type="InterPro" id="IPR055414">
    <property type="entry name" value="LRR_R13L4/SHOC2-like"/>
</dbReference>
<evidence type="ECO:0000259" key="4">
    <source>
        <dbReference type="Pfam" id="PF23598"/>
    </source>
</evidence>
<keyword evidence="6" id="KW-1185">Reference proteome</keyword>
<evidence type="ECO:0000313" key="6">
    <source>
        <dbReference type="Proteomes" id="UP000324705"/>
    </source>
</evidence>
<organism evidence="5 6">
    <name type="scientific">Triticum turgidum subsp. durum</name>
    <name type="common">Durum wheat</name>
    <name type="synonym">Triticum durum</name>
    <dbReference type="NCBI Taxonomy" id="4567"/>
    <lineage>
        <taxon>Eukaryota</taxon>
        <taxon>Viridiplantae</taxon>
        <taxon>Streptophyta</taxon>
        <taxon>Embryophyta</taxon>
        <taxon>Tracheophyta</taxon>
        <taxon>Spermatophyta</taxon>
        <taxon>Magnoliopsida</taxon>
        <taxon>Liliopsida</taxon>
        <taxon>Poales</taxon>
        <taxon>Poaceae</taxon>
        <taxon>BOP clade</taxon>
        <taxon>Pooideae</taxon>
        <taxon>Triticodae</taxon>
        <taxon>Triticeae</taxon>
        <taxon>Triticinae</taxon>
        <taxon>Triticum</taxon>
    </lineage>
</organism>
<gene>
    <name evidence="5" type="ORF">TRITD_1Bv1G006220</name>
</gene>
<dbReference type="InterPro" id="IPR027417">
    <property type="entry name" value="P-loop_NTPase"/>
</dbReference>
<evidence type="ECO:0000313" key="5">
    <source>
        <dbReference type="EMBL" id="VAH12503.1"/>
    </source>
</evidence>
<dbReference type="PANTHER" id="PTHR23155">
    <property type="entry name" value="DISEASE RESISTANCE PROTEIN RP"/>
    <property type="match status" value="1"/>
</dbReference>
<sequence length="404" mass="45673">MKPLSIDDSRRLFYKRVFAADSGCPNEFEQVSNDILKKCGGVPLAIITIASALASGQVVKPKSEWDILLQSLGSGLTEDKSLEEMRRILSFSYYDLPYHLRTCLLYLCIYPEDSVIDRDRLIWKWVAEGFVHQGNQGTSLFLLGLNYFNQLINRSMIQPIHDDIGQVCSCRVHDMVLDLICNLSHEAKFVNLLDGTGNIMSSQSNVRRLSLHNKNEDHQAKPLRNFTVISRVRSITIFPPAINIMPALSRFEVLRVLDLSDCKLWESGSLQLILKDVAHLIHLRYLGLAHTGIRELPAEIGNLQFLEVLDLGFNFCVRALPSTFCNLRRLIYLNFYLCKVVTAGVLQNLTSIEVLRGILVSLDIVAQELGKIAMLRQLEICLKDDSLALYEGSSSRASRRSNIF</sequence>
<keyword evidence="1" id="KW-0677">Repeat</keyword>
<dbReference type="Pfam" id="PF23559">
    <property type="entry name" value="WHD_DRP"/>
    <property type="match status" value="1"/>
</dbReference>
<dbReference type="AlphaFoldDB" id="A0A9R0V1K3"/>
<dbReference type="SUPFAM" id="SSF52058">
    <property type="entry name" value="L domain-like"/>
    <property type="match status" value="1"/>
</dbReference>
<dbReference type="InterPro" id="IPR058922">
    <property type="entry name" value="WHD_DRP"/>
</dbReference>
<evidence type="ECO:0000256" key="2">
    <source>
        <dbReference type="ARBA" id="ARBA00022821"/>
    </source>
</evidence>
<feature type="domain" description="Disease resistance protein winged helix" evidence="3">
    <location>
        <begin position="109"/>
        <end position="180"/>
    </location>
</feature>
<evidence type="ECO:0000256" key="1">
    <source>
        <dbReference type="ARBA" id="ARBA00022737"/>
    </source>
</evidence>
<name>A0A9R0V1K3_TRITD</name>
<dbReference type="InterPro" id="IPR042197">
    <property type="entry name" value="Apaf_helical"/>
</dbReference>
<dbReference type="InterPro" id="IPR044974">
    <property type="entry name" value="Disease_R_plants"/>
</dbReference>
<accession>A0A9R0V1K3</accession>
<dbReference type="GO" id="GO:0042742">
    <property type="term" value="P:defense response to bacterium"/>
    <property type="evidence" value="ECO:0007669"/>
    <property type="project" value="UniProtKB-ARBA"/>
</dbReference>
<dbReference type="PANTHER" id="PTHR23155:SF1116">
    <property type="entry name" value="OS12G0273300 PROTEIN"/>
    <property type="match status" value="1"/>
</dbReference>
<reference evidence="5 6" key="1">
    <citation type="submission" date="2017-09" db="EMBL/GenBank/DDBJ databases">
        <authorList>
            <consortium name="International Durum Wheat Genome Sequencing Consortium (IDWGSC)"/>
            <person name="Milanesi L."/>
        </authorList>
    </citation>
    <scope>NUCLEOTIDE SEQUENCE [LARGE SCALE GENOMIC DNA]</scope>
    <source>
        <strain evidence="6">cv. Svevo</strain>
    </source>
</reference>
<dbReference type="InterPro" id="IPR032675">
    <property type="entry name" value="LRR_dom_sf"/>
</dbReference>
<evidence type="ECO:0000259" key="3">
    <source>
        <dbReference type="Pfam" id="PF23559"/>
    </source>
</evidence>
<dbReference type="Gene3D" id="1.10.10.10">
    <property type="entry name" value="Winged helix-like DNA-binding domain superfamily/Winged helix DNA-binding domain"/>
    <property type="match status" value="1"/>
</dbReference>
<dbReference type="Gramene" id="TRITD1Bv1G006220.17">
    <property type="protein sequence ID" value="TRITD1Bv1G006220.17"/>
    <property type="gene ID" value="TRITD1Bv1G006220"/>
</dbReference>
<evidence type="ECO:0008006" key="7">
    <source>
        <dbReference type="Google" id="ProtNLM"/>
    </source>
</evidence>
<protein>
    <recommendedName>
        <fullName evidence="7">NB-ARC domain-containing protein</fullName>
    </recommendedName>
</protein>
<dbReference type="Proteomes" id="UP000324705">
    <property type="component" value="Chromosome 1B"/>
</dbReference>
<dbReference type="GO" id="GO:0009626">
    <property type="term" value="P:plant-type hypersensitive response"/>
    <property type="evidence" value="ECO:0007669"/>
    <property type="project" value="UniProtKB-ARBA"/>
</dbReference>
<dbReference type="Pfam" id="PF23598">
    <property type="entry name" value="LRR_14"/>
    <property type="match status" value="1"/>
</dbReference>
<dbReference type="GO" id="GO:0002758">
    <property type="term" value="P:innate immune response-activating signaling pathway"/>
    <property type="evidence" value="ECO:0007669"/>
    <property type="project" value="UniProtKB-ARBA"/>
</dbReference>
<feature type="domain" description="Disease resistance R13L4/SHOC-2-like LRR" evidence="4">
    <location>
        <begin position="232"/>
        <end position="385"/>
    </location>
</feature>
<dbReference type="InterPro" id="IPR036388">
    <property type="entry name" value="WH-like_DNA-bd_sf"/>
</dbReference>
<dbReference type="GO" id="GO:0043531">
    <property type="term" value="F:ADP binding"/>
    <property type="evidence" value="ECO:0007669"/>
    <property type="project" value="InterPro"/>
</dbReference>
<dbReference type="Gene3D" id="1.10.8.430">
    <property type="entry name" value="Helical domain of apoptotic protease-activating factors"/>
    <property type="match status" value="1"/>
</dbReference>
<keyword evidence="2" id="KW-0611">Plant defense</keyword>